<dbReference type="Gene3D" id="1.10.555.10">
    <property type="entry name" value="Rho GTPase activation protein"/>
    <property type="match status" value="1"/>
</dbReference>
<feature type="region of interest" description="Disordered" evidence="2">
    <location>
        <begin position="854"/>
        <end position="894"/>
    </location>
</feature>
<dbReference type="RefSeq" id="XP_016291566.1">
    <property type="nucleotide sequence ID" value="XM_016438045.1"/>
</dbReference>
<feature type="region of interest" description="Disordered" evidence="2">
    <location>
        <begin position="1"/>
        <end position="27"/>
    </location>
</feature>
<evidence type="ECO:0000313" key="5">
    <source>
        <dbReference type="Proteomes" id="UP000019377"/>
    </source>
</evidence>
<dbReference type="eggNOG" id="KOG1453">
    <property type="taxonomic scope" value="Eukaryota"/>
</dbReference>
<dbReference type="GeneID" id="27420723"/>
<sequence>MDAISMGRKSMEHSSRAASSNGFHSDSATSSAAGISSSLLETFRTILTEADSYITHFEARIKLEEDYIRNLRSTFDRQKELDGRINAKVVGDFALMPNAQRYPALRRVWIEMRQNDQRELEARSYMVETLRQAVLAPLLAFRDSQERIRRRVKEDLRTSFAQYDEMRGVDLPRIRRVYERKAEEVENMQLQAQAVEDQRMLLSTKTADRESSSMHHSRALSSSDIEPVAMSPPSTFSFAGGASGGGGGGGGGVSSLLRRKSSRDRTRRHSNASSRSLTASVQGPESSDEKSTLGSPPRVVGHLPQNTNALSTSPPSPNSEKNKPNFFDALKSREGWETARKEAPKKINALISRMREGGQAGSGMGDSGPSTPSISDTLLGTFGGNSNSNNPYKAAQTIAAKQARAKREVEEADKAYRRAIFDLETLRLRRVRTLKAAAASVTECRNELVHTAQAVFMQSERCQIVLHDKGSGLHRHSEDLVNMAVDGFDQELKSMEDNLPDVRALEDSRVSYVNYWHGELKNLIFGTPLADYPLTVPYRLSDTSAPPLIVSKCIDFIERHALDLPGIYRTSARQSSVKQLALAIEKDEFGFQFDPEKDEPPAVAGVFKDYLRQLPEPVLAIPWAERIRYTREREEHIRTGFAVLKGKIRRLPPIHQITLKVIVQHLCKVAQHADQNKMTASNLSVVFSPCLLSEADHETTSVAAAMEEDKTMEDLILYCNDIFDLKTAGAPLLPPISPTGARDLSRAGQSAADAAFAASSPTAESIMEVPSPSDLPIVTGASLKRSNAITPAIAGDLPDVLASHSRHTSAGSAKDVAVAPQADISATAISNGALTAGLLRASSLQLPLDHAIDSAQASQGHPTPAMERDDPHEEAAMATAAFTEQDATTHVQPP</sequence>
<dbReference type="SUPFAM" id="SSF103657">
    <property type="entry name" value="BAR/IMD domain-like"/>
    <property type="match status" value="1"/>
</dbReference>
<feature type="compositionally biased region" description="Polar residues" evidence="2">
    <location>
        <begin position="271"/>
        <end position="285"/>
    </location>
</feature>
<evidence type="ECO:0000256" key="1">
    <source>
        <dbReference type="ARBA" id="ARBA00022468"/>
    </source>
</evidence>
<dbReference type="InterPro" id="IPR008936">
    <property type="entry name" value="Rho_GTPase_activation_prot"/>
</dbReference>
<dbReference type="InterPro" id="IPR050729">
    <property type="entry name" value="Rho-GAP"/>
</dbReference>
<dbReference type="SMART" id="SM00324">
    <property type="entry name" value="RhoGAP"/>
    <property type="match status" value="1"/>
</dbReference>
<feature type="compositionally biased region" description="Basic and acidic residues" evidence="2">
    <location>
        <begin position="866"/>
        <end position="875"/>
    </location>
</feature>
<feature type="region of interest" description="Disordered" evidence="2">
    <location>
        <begin position="204"/>
        <end position="326"/>
    </location>
</feature>
<dbReference type="InterPro" id="IPR027267">
    <property type="entry name" value="AH/BAR_dom_sf"/>
</dbReference>
<feature type="compositionally biased region" description="Low complexity" evidence="2">
    <location>
        <begin position="876"/>
        <end position="886"/>
    </location>
</feature>
<feature type="compositionally biased region" description="Basic residues" evidence="2">
    <location>
        <begin position="257"/>
        <end position="270"/>
    </location>
</feature>
<dbReference type="OMA" id="GECRDLI"/>
<evidence type="ECO:0000313" key="4">
    <source>
        <dbReference type="EMBL" id="EST06577.1"/>
    </source>
</evidence>
<name>V5GKV2_KALBG</name>
<dbReference type="HOGENOM" id="CLU_011029_0_0_1"/>
<dbReference type="Gene3D" id="1.20.1270.60">
    <property type="entry name" value="Arfaptin homology (AH) domain/BAR domain"/>
    <property type="match status" value="1"/>
</dbReference>
<dbReference type="GO" id="GO:0005096">
    <property type="term" value="F:GTPase activator activity"/>
    <property type="evidence" value="ECO:0007669"/>
    <property type="project" value="UniProtKB-KW"/>
</dbReference>
<dbReference type="PANTHER" id="PTHR23176">
    <property type="entry name" value="RHO/RAC/CDC GTPASE-ACTIVATING PROTEIN"/>
    <property type="match status" value="1"/>
</dbReference>
<protein>
    <recommendedName>
        <fullName evidence="3">Rho-GAP domain-containing protein</fullName>
    </recommendedName>
</protein>
<dbReference type="SUPFAM" id="SSF48350">
    <property type="entry name" value="GTPase activation domain, GAP"/>
    <property type="match status" value="1"/>
</dbReference>
<feature type="domain" description="Rho-GAP" evidence="3">
    <location>
        <begin position="538"/>
        <end position="723"/>
    </location>
</feature>
<dbReference type="Proteomes" id="UP000019377">
    <property type="component" value="Unassembled WGS sequence"/>
</dbReference>
<proteinExistence type="predicted"/>
<evidence type="ECO:0000256" key="2">
    <source>
        <dbReference type="SAM" id="MobiDB-lite"/>
    </source>
</evidence>
<dbReference type="GO" id="GO:0007165">
    <property type="term" value="P:signal transduction"/>
    <property type="evidence" value="ECO:0007669"/>
    <property type="project" value="InterPro"/>
</dbReference>
<evidence type="ECO:0000259" key="3">
    <source>
        <dbReference type="PROSITE" id="PS50238"/>
    </source>
</evidence>
<feature type="compositionally biased region" description="Gly residues" evidence="2">
    <location>
        <begin position="241"/>
        <end position="253"/>
    </location>
</feature>
<organism evidence="4 5">
    <name type="scientific">Kalmanozyma brasiliensis (strain GHG001)</name>
    <name type="common">Yeast</name>
    <name type="synonym">Pseudozyma brasiliensis</name>
    <dbReference type="NCBI Taxonomy" id="1365824"/>
    <lineage>
        <taxon>Eukaryota</taxon>
        <taxon>Fungi</taxon>
        <taxon>Dikarya</taxon>
        <taxon>Basidiomycota</taxon>
        <taxon>Ustilaginomycotina</taxon>
        <taxon>Ustilaginomycetes</taxon>
        <taxon>Ustilaginales</taxon>
        <taxon>Ustilaginaceae</taxon>
        <taxon>Kalmanozyma</taxon>
    </lineage>
</organism>
<dbReference type="AlphaFoldDB" id="V5GKV2"/>
<dbReference type="InterPro" id="IPR000198">
    <property type="entry name" value="RhoGAP_dom"/>
</dbReference>
<dbReference type="OrthoDB" id="79452at2759"/>
<keyword evidence="1" id="KW-0343">GTPase activation</keyword>
<dbReference type="STRING" id="1365824.V5GKV2"/>
<gene>
    <name evidence="4" type="ORF">PSEUBRA_SCAF3g04108</name>
</gene>
<dbReference type="Pfam" id="PF00620">
    <property type="entry name" value="RhoGAP"/>
    <property type="match status" value="1"/>
</dbReference>
<dbReference type="PANTHER" id="PTHR23176:SF134">
    <property type="entry name" value="RHO-TYPE GTPASE-ACTIVATING PROTEIN"/>
    <property type="match status" value="1"/>
</dbReference>
<accession>V5GKV2</accession>
<dbReference type="EMBL" id="KI545873">
    <property type="protein sequence ID" value="EST06577.1"/>
    <property type="molecule type" value="Genomic_DNA"/>
</dbReference>
<dbReference type="GO" id="GO:0005737">
    <property type="term" value="C:cytoplasm"/>
    <property type="evidence" value="ECO:0007669"/>
    <property type="project" value="TreeGrafter"/>
</dbReference>
<dbReference type="PROSITE" id="PS50238">
    <property type="entry name" value="RHOGAP"/>
    <property type="match status" value="1"/>
</dbReference>
<reference evidence="5" key="1">
    <citation type="journal article" date="2013" name="Genome Announc.">
        <title>Draft genome sequence of Pseudozyma brasiliensis sp. nov. strain GHG001, a high producer of endo-1,4-xylanase isolated from an insect pest of sugarcane.</title>
        <authorList>
            <person name="Oliveira J.V.D.C."/>
            <person name="dos Santos R.A.C."/>
            <person name="Borges T.A."/>
            <person name="Riano-Pachon D.M."/>
            <person name="Goldman G.H."/>
        </authorList>
    </citation>
    <scope>NUCLEOTIDE SEQUENCE [LARGE SCALE GENOMIC DNA]</scope>
    <source>
        <strain evidence="5">GHG001</strain>
    </source>
</reference>
<keyword evidence="5" id="KW-1185">Reference proteome</keyword>